<gene>
    <name evidence="2" type="ORF">BXY41_11584</name>
</gene>
<keyword evidence="2" id="KW-0689">Ribosomal protein</keyword>
<evidence type="ECO:0000313" key="3">
    <source>
        <dbReference type="Proteomes" id="UP000237749"/>
    </source>
</evidence>
<accession>A0A2S6HLN2</accession>
<dbReference type="GO" id="GO:0016747">
    <property type="term" value="F:acyltransferase activity, transferring groups other than amino-acyl groups"/>
    <property type="evidence" value="ECO:0007669"/>
    <property type="project" value="InterPro"/>
</dbReference>
<comment type="caution">
    <text evidence="2">The sequence shown here is derived from an EMBL/GenBank/DDBJ whole genome shotgun (WGS) entry which is preliminary data.</text>
</comment>
<dbReference type="RefSeq" id="WP_104439147.1">
    <property type="nucleotide sequence ID" value="NZ_PTJA01000015.1"/>
</dbReference>
<reference evidence="2 3" key="1">
    <citation type="submission" date="2018-02" db="EMBL/GenBank/DDBJ databases">
        <title>Genomic Encyclopedia of Archaeal and Bacterial Type Strains, Phase II (KMG-II): from individual species to whole genera.</title>
        <authorList>
            <person name="Goeker M."/>
        </authorList>
    </citation>
    <scope>NUCLEOTIDE SEQUENCE [LARGE SCALE GENOMIC DNA]</scope>
    <source>
        <strain evidence="2 3">DSM 3808</strain>
    </source>
</reference>
<name>A0A2S6HLN2_9FIRM</name>
<organism evidence="2 3">
    <name type="scientific">Lacrimispora xylanisolvens</name>
    <dbReference type="NCBI Taxonomy" id="384636"/>
    <lineage>
        <taxon>Bacteria</taxon>
        <taxon>Bacillati</taxon>
        <taxon>Bacillota</taxon>
        <taxon>Clostridia</taxon>
        <taxon>Lachnospirales</taxon>
        <taxon>Lachnospiraceae</taxon>
        <taxon>Lacrimispora</taxon>
    </lineage>
</organism>
<sequence>MLITYRIPTLADIKKVSEQIMLSYVSAYEGLMNYEFLSTLKADHWVPILQESIQNGDTCLIAEYDGNIIGSTVFGTAVVDGKTYAQWHAFYLLPQYIGIGVGHLFYQKIEEEMVRQKCIRCTLEVLSSNDRAIKFYISHGFKKSETFEVEENDMILLCDKMTKDFR</sequence>
<evidence type="ECO:0000259" key="1">
    <source>
        <dbReference type="PROSITE" id="PS51186"/>
    </source>
</evidence>
<dbReference type="EMBL" id="PTJA01000015">
    <property type="protein sequence ID" value="PPK78410.1"/>
    <property type="molecule type" value="Genomic_DNA"/>
</dbReference>
<keyword evidence="3" id="KW-1185">Reference proteome</keyword>
<dbReference type="GO" id="GO:0005840">
    <property type="term" value="C:ribosome"/>
    <property type="evidence" value="ECO:0007669"/>
    <property type="project" value="UniProtKB-KW"/>
</dbReference>
<dbReference type="InterPro" id="IPR000182">
    <property type="entry name" value="GNAT_dom"/>
</dbReference>
<evidence type="ECO:0000313" key="2">
    <source>
        <dbReference type="EMBL" id="PPK78410.1"/>
    </source>
</evidence>
<dbReference type="Pfam" id="PF00583">
    <property type="entry name" value="Acetyltransf_1"/>
    <property type="match status" value="1"/>
</dbReference>
<protein>
    <submittedName>
        <fullName evidence="2">Ribosomal protein S18 acetylase RimI-like enzyme</fullName>
    </submittedName>
</protein>
<dbReference type="Gene3D" id="3.40.630.30">
    <property type="match status" value="1"/>
</dbReference>
<feature type="domain" description="N-acetyltransferase" evidence="1">
    <location>
        <begin position="20"/>
        <end position="162"/>
    </location>
</feature>
<keyword evidence="2" id="KW-0687">Ribonucleoprotein</keyword>
<dbReference type="PROSITE" id="PS51186">
    <property type="entry name" value="GNAT"/>
    <property type="match status" value="1"/>
</dbReference>
<dbReference type="InterPro" id="IPR016181">
    <property type="entry name" value="Acyl_CoA_acyltransferase"/>
</dbReference>
<dbReference type="CDD" id="cd04301">
    <property type="entry name" value="NAT_SF"/>
    <property type="match status" value="1"/>
</dbReference>
<dbReference type="SUPFAM" id="SSF55729">
    <property type="entry name" value="Acyl-CoA N-acyltransferases (Nat)"/>
    <property type="match status" value="1"/>
</dbReference>
<dbReference type="AlphaFoldDB" id="A0A2S6HLN2"/>
<dbReference type="OrthoDB" id="7205533at2"/>
<dbReference type="Proteomes" id="UP000237749">
    <property type="component" value="Unassembled WGS sequence"/>
</dbReference>
<proteinExistence type="predicted"/>